<name>A0ACB6QFE0_9PLEO</name>
<accession>A0ACB6QFE0</accession>
<dbReference type="EMBL" id="MU003531">
    <property type="protein sequence ID" value="KAF2465205.1"/>
    <property type="molecule type" value="Genomic_DNA"/>
</dbReference>
<evidence type="ECO:0000313" key="2">
    <source>
        <dbReference type="Proteomes" id="UP000799755"/>
    </source>
</evidence>
<comment type="caution">
    <text evidence="1">The sequence shown here is derived from an EMBL/GenBank/DDBJ whole genome shotgun (WGS) entry which is preliminary data.</text>
</comment>
<dbReference type="Proteomes" id="UP000799755">
    <property type="component" value="Unassembled WGS sequence"/>
</dbReference>
<protein>
    <submittedName>
        <fullName evidence="1">Uncharacterized protein</fullName>
    </submittedName>
</protein>
<reference evidence="1" key="1">
    <citation type="journal article" date="2020" name="Stud. Mycol.">
        <title>101 Dothideomycetes genomes: a test case for predicting lifestyles and emergence of pathogens.</title>
        <authorList>
            <person name="Haridas S."/>
            <person name="Albert R."/>
            <person name="Binder M."/>
            <person name="Bloem J."/>
            <person name="Labutti K."/>
            <person name="Salamov A."/>
            <person name="Andreopoulos B."/>
            <person name="Baker S."/>
            <person name="Barry K."/>
            <person name="Bills G."/>
            <person name="Bluhm B."/>
            <person name="Cannon C."/>
            <person name="Castanera R."/>
            <person name="Culley D."/>
            <person name="Daum C."/>
            <person name="Ezra D."/>
            <person name="Gonzalez J."/>
            <person name="Henrissat B."/>
            <person name="Kuo A."/>
            <person name="Liang C."/>
            <person name="Lipzen A."/>
            <person name="Lutzoni F."/>
            <person name="Magnuson J."/>
            <person name="Mondo S."/>
            <person name="Nolan M."/>
            <person name="Ohm R."/>
            <person name="Pangilinan J."/>
            <person name="Park H.-J."/>
            <person name="Ramirez L."/>
            <person name="Alfaro M."/>
            <person name="Sun H."/>
            <person name="Tritt A."/>
            <person name="Yoshinaga Y."/>
            <person name="Zwiers L.-H."/>
            <person name="Turgeon B."/>
            <person name="Goodwin S."/>
            <person name="Spatafora J."/>
            <person name="Crous P."/>
            <person name="Grigoriev I."/>
        </authorList>
    </citation>
    <scope>NUCLEOTIDE SEQUENCE</scope>
    <source>
        <strain evidence="1">ATCC 200398</strain>
    </source>
</reference>
<proteinExistence type="predicted"/>
<gene>
    <name evidence="1" type="ORF">BDR25DRAFT_295668</name>
</gene>
<organism evidence="1 2">
    <name type="scientific">Lindgomyces ingoldianus</name>
    <dbReference type="NCBI Taxonomy" id="673940"/>
    <lineage>
        <taxon>Eukaryota</taxon>
        <taxon>Fungi</taxon>
        <taxon>Dikarya</taxon>
        <taxon>Ascomycota</taxon>
        <taxon>Pezizomycotina</taxon>
        <taxon>Dothideomycetes</taxon>
        <taxon>Pleosporomycetidae</taxon>
        <taxon>Pleosporales</taxon>
        <taxon>Lindgomycetaceae</taxon>
        <taxon>Lindgomyces</taxon>
    </lineage>
</organism>
<evidence type="ECO:0000313" key="1">
    <source>
        <dbReference type="EMBL" id="KAF2465205.1"/>
    </source>
</evidence>
<keyword evidence="2" id="KW-1185">Reference proteome</keyword>
<sequence>MPRSHSSYTASPTRSRSPHRSPPRRSPSEDGSQYEMDLDVLGMNSTFDSTGLDASHEPQVDRVESSDIEGPEDFTMNMTYWMTADLPLSQIKSRKEASEDGRPIIDDDSREREYREYDSRSPTMRANGTTDGQQDDKALSEASMENDEKVMSYLSALPDSEVAGAFTSPPPKPNTLQVPKAVSKARSLQATVEDYSDTPRKPTQETVIHHAQERTAEMNSTGSDGLRNRIAELQARLEQQELTSKTRITELETILSYARSELDAAHAENYKQQEQITRLREENDGRRQNQESAIESMGEGLKEQEWDSNARMQNFGEGLRLQNLTKLQNQKEDFEQQLTASEEARRAAERDLEQKEGRLALLQSELEDTRQSKEQELQILKDSQSAEQQKHEQDFAKERSTLNKKLGSLQTLADALQSDLEKATAEAKFARQEAQASAALNTSTATSAQTYTSRIIDLESRLQSLQSQVNSSRVELTTKDQQILRQIEDRECLDQRLHTAQGRIEGLETTISTLRQQLSDAHRESSKSRTDVERFEKDLEDATDRLHDARAEADRRVADVEKRLSKMKELKTESDSRFEDLRSEHEDAIEDHEARLEEIREKAEDAIRKASALLSQERTEKKRFTKELKVANNELEKLRSEASQKATAQERKDEESTVEGSPPFQSDSKDVEIESLRVLLRKQAKDMKALKSLNVSLRRENEMKNNIHTELFSLRKENEFRRTLEIEVVSLRQENSALRSEAQTLREDFEAVNKQLDERIAAVIRRIMKDRTITVVGKRDDQWADSVGKLKDEREFMGRVLMREWGRQECGAVEEGEKQAYRYKYVQRS</sequence>